<protein>
    <submittedName>
        <fullName evidence="1">Uncharacterized protein</fullName>
    </submittedName>
</protein>
<evidence type="ECO:0000313" key="1">
    <source>
        <dbReference type="EMBL" id="KAF2570336.1"/>
    </source>
</evidence>
<proteinExistence type="predicted"/>
<dbReference type="EMBL" id="QGKY02001015">
    <property type="protein sequence ID" value="KAF2570336.1"/>
    <property type="molecule type" value="Genomic_DNA"/>
</dbReference>
<dbReference type="AlphaFoldDB" id="A0A8S9IMK5"/>
<organism evidence="1">
    <name type="scientific">Brassica cretica</name>
    <name type="common">Mustard</name>
    <dbReference type="NCBI Taxonomy" id="69181"/>
    <lineage>
        <taxon>Eukaryota</taxon>
        <taxon>Viridiplantae</taxon>
        <taxon>Streptophyta</taxon>
        <taxon>Embryophyta</taxon>
        <taxon>Tracheophyta</taxon>
        <taxon>Spermatophyta</taxon>
        <taxon>Magnoliopsida</taxon>
        <taxon>eudicotyledons</taxon>
        <taxon>Gunneridae</taxon>
        <taxon>Pentapetalae</taxon>
        <taxon>rosids</taxon>
        <taxon>malvids</taxon>
        <taxon>Brassicales</taxon>
        <taxon>Brassicaceae</taxon>
        <taxon>Brassiceae</taxon>
        <taxon>Brassica</taxon>
    </lineage>
</organism>
<sequence length="149" mass="17005">MNLMRTEEALEVLQPSITKLQAFAWTVNAPQKICHLIWQLISGQGRFCPTEDQSREDQFRWEVNVAREIEKESGRSRVWSILKTDTPPEKASSIKSAILYDCEAEALSNSIRPSLSYSPTIKWRCCPRLVQFHGFRSVEVLLDTPPGSP</sequence>
<name>A0A8S9IMK5_BRACR</name>
<reference evidence="1" key="1">
    <citation type="submission" date="2019-12" db="EMBL/GenBank/DDBJ databases">
        <title>Genome sequencing and annotation of Brassica cretica.</title>
        <authorList>
            <person name="Studholme D.J."/>
            <person name="Sarris P.F."/>
        </authorList>
    </citation>
    <scope>NUCLEOTIDE SEQUENCE</scope>
    <source>
        <strain evidence="1">PFS-102/07</strain>
        <tissue evidence="1">Leaf</tissue>
    </source>
</reference>
<comment type="caution">
    <text evidence="1">The sequence shown here is derived from an EMBL/GenBank/DDBJ whole genome shotgun (WGS) entry which is preliminary data.</text>
</comment>
<gene>
    <name evidence="1" type="ORF">F2Q70_00002379</name>
</gene>
<accession>A0A8S9IMK5</accession>